<dbReference type="EMBL" id="QNGE01010591">
    <property type="protein sequence ID" value="KAA3670435.1"/>
    <property type="molecule type" value="Genomic_DNA"/>
</dbReference>
<evidence type="ECO:0000313" key="2">
    <source>
        <dbReference type="Proteomes" id="UP000324629"/>
    </source>
</evidence>
<proteinExistence type="predicted"/>
<gene>
    <name evidence="1" type="ORF">DEA37_0013895</name>
</gene>
<accession>A0A5J4N4N5</accession>
<protein>
    <submittedName>
        <fullName evidence="1">Uncharacterized protein</fullName>
    </submittedName>
</protein>
<dbReference type="Proteomes" id="UP000324629">
    <property type="component" value="Unassembled WGS sequence"/>
</dbReference>
<reference evidence="1 2" key="1">
    <citation type="journal article" date="2019" name="Gigascience">
        <title>Whole-genome sequence of the oriental lung fluke Paragonimus westermani.</title>
        <authorList>
            <person name="Oey H."/>
            <person name="Zakrzewski M."/>
            <person name="Narain K."/>
            <person name="Devi K.R."/>
            <person name="Agatsuma T."/>
            <person name="Nawaratna S."/>
            <person name="Gobert G.N."/>
            <person name="Jones M.K."/>
            <person name="Ragan M.A."/>
            <person name="McManus D.P."/>
            <person name="Krause L."/>
        </authorList>
    </citation>
    <scope>NUCLEOTIDE SEQUENCE [LARGE SCALE GENOMIC DNA]</scope>
    <source>
        <strain evidence="1 2">IND2009</strain>
    </source>
</reference>
<organism evidence="1 2">
    <name type="scientific">Paragonimus westermani</name>
    <dbReference type="NCBI Taxonomy" id="34504"/>
    <lineage>
        <taxon>Eukaryota</taxon>
        <taxon>Metazoa</taxon>
        <taxon>Spiralia</taxon>
        <taxon>Lophotrochozoa</taxon>
        <taxon>Platyhelminthes</taxon>
        <taxon>Trematoda</taxon>
        <taxon>Digenea</taxon>
        <taxon>Plagiorchiida</taxon>
        <taxon>Troglotremata</taxon>
        <taxon>Troglotrematidae</taxon>
        <taxon>Paragonimus</taxon>
    </lineage>
</organism>
<name>A0A5J4N4N5_9TREM</name>
<comment type="caution">
    <text evidence="1">The sequence shown here is derived from an EMBL/GenBank/DDBJ whole genome shotgun (WGS) entry which is preliminary data.</text>
</comment>
<dbReference type="AlphaFoldDB" id="A0A5J4N4N5"/>
<sequence length="79" mass="8799">MPSQPRVLFTRCLVVVNKLVCTHADAAKQIDLRSYIGTGFGVAVGTISLMLTDSRKLLSMSEKRRKVIPDIRPSWHVCS</sequence>
<evidence type="ECO:0000313" key="1">
    <source>
        <dbReference type="EMBL" id="KAA3670435.1"/>
    </source>
</evidence>
<keyword evidence="2" id="KW-1185">Reference proteome</keyword>